<dbReference type="AlphaFoldDB" id="A0A1Y2S7C2"/>
<organism evidence="1 2">
    <name type="scientific">Xenorhabdus beddingii</name>
    <dbReference type="NCBI Taxonomy" id="40578"/>
    <lineage>
        <taxon>Bacteria</taxon>
        <taxon>Pseudomonadati</taxon>
        <taxon>Pseudomonadota</taxon>
        <taxon>Gammaproteobacteria</taxon>
        <taxon>Enterobacterales</taxon>
        <taxon>Morganellaceae</taxon>
        <taxon>Xenorhabdus</taxon>
    </lineage>
</organism>
<evidence type="ECO:0000313" key="1">
    <source>
        <dbReference type="EMBL" id="OTA14044.1"/>
    </source>
</evidence>
<sequence length="68" mass="7540">MAADAQGQGIDKETDQALQFTVRTVGDRRPDHQIILTTEPGEYDTPARQHGHEQGGVMALSERFECTQ</sequence>
<evidence type="ECO:0000313" key="2">
    <source>
        <dbReference type="Proteomes" id="UP000194204"/>
    </source>
</evidence>
<accession>A0A1Y2S7C2</accession>
<dbReference type="EMBL" id="MUBK01000122">
    <property type="protein sequence ID" value="OTA14044.1"/>
    <property type="molecule type" value="Genomic_DNA"/>
</dbReference>
<reference evidence="1 2" key="1">
    <citation type="submission" date="2017-01" db="EMBL/GenBank/DDBJ databases">
        <title>Deconstructing symbiosis and pathogenesis requirements using a combined genomic-metabolomic approach.</title>
        <authorList>
            <person name="Tobias N.J."/>
            <person name="Wolff H."/>
            <person name="Djahanschiri B."/>
            <person name="Ebersberger I."/>
            <person name="Bode H.B."/>
        </authorList>
    </citation>
    <scope>NUCLEOTIDE SEQUENCE [LARGE SCALE GENOMIC DNA]</scope>
    <source>
        <strain evidence="1 2">DSM 4764</strain>
    </source>
</reference>
<name>A0A1Y2S7C2_9GAMM</name>
<keyword evidence="2" id="KW-1185">Reference proteome</keyword>
<proteinExistence type="predicted"/>
<comment type="caution">
    <text evidence="1">The sequence shown here is derived from an EMBL/GenBank/DDBJ whole genome shotgun (WGS) entry which is preliminary data.</text>
</comment>
<dbReference type="Proteomes" id="UP000194204">
    <property type="component" value="Unassembled WGS sequence"/>
</dbReference>
<gene>
    <name evidence="1" type="ORF">Xbed_03753</name>
</gene>
<protein>
    <submittedName>
        <fullName evidence="1">Uncharacterized protein</fullName>
    </submittedName>
</protein>